<dbReference type="InterPro" id="IPR047928">
    <property type="entry name" value="Perm_prefix_1"/>
</dbReference>
<proteinExistence type="predicted"/>
<feature type="domain" description="VanZ-like" evidence="2">
    <location>
        <begin position="87"/>
        <end position="216"/>
    </location>
</feature>
<evidence type="ECO:0000313" key="4">
    <source>
        <dbReference type="Proteomes" id="UP000321157"/>
    </source>
</evidence>
<dbReference type="NCBIfam" id="NF038403">
    <property type="entry name" value="perm_prefix_1"/>
    <property type="match status" value="1"/>
</dbReference>
<evidence type="ECO:0000256" key="1">
    <source>
        <dbReference type="SAM" id="Phobius"/>
    </source>
</evidence>
<keyword evidence="1" id="KW-0472">Membrane</keyword>
<accession>A0A511V755</accession>
<organism evidence="3 4">
    <name type="scientific">Aneurinibacillus danicus</name>
    <dbReference type="NCBI Taxonomy" id="267746"/>
    <lineage>
        <taxon>Bacteria</taxon>
        <taxon>Bacillati</taxon>
        <taxon>Bacillota</taxon>
        <taxon>Bacilli</taxon>
        <taxon>Bacillales</taxon>
        <taxon>Paenibacillaceae</taxon>
        <taxon>Aneurinibacillus group</taxon>
        <taxon>Aneurinibacillus</taxon>
    </lineage>
</organism>
<keyword evidence="4" id="KW-1185">Reference proteome</keyword>
<dbReference type="RefSeq" id="WP_170230231.1">
    <property type="nucleotide sequence ID" value="NZ_BJXX01000096.1"/>
</dbReference>
<evidence type="ECO:0000313" key="3">
    <source>
        <dbReference type="EMBL" id="GEN34740.1"/>
    </source>
</evidence>
<name>A0A511V755_9BACL</name>
<protein>
    <submittedName>
        <fullName evidence="3">Teicoplanin resistance protein VanZ</fullName>
    </submittedName>
</protein>
<dbReference type="InterPro" id="IPR006976">
    <property type="entry name" value="VanZ-like"/>
</dbReference>
<feature type="transmembrane region" description="Helical" evidence="1">
    <location>
        <begin position="199"/>
        <end position="216"/>
    </location>
</feature>
<feature type="transmembrane region" description="Helical" evidence="1">
    <location>
        <begin position="140"/>
        <end position="162"/>
    </location>
</feature>
<dbReference type="EMBL" id="BJXX01000096">
    <property type="protein sequence ID" value="GEN34740.1"/>
    <property type="molecule type" value="Genomic_DNA"/>
</dbReference>
<gene>
    <name evidence="3" type="ORF">ADA01nite_22000</name>
</gene>
<dbReference type="AlphaFoldDB" id="A0A511V755"/>
<feature type="transmembrane region" description="Helical" evidence="1">
    <location>
        <begin position="171"/>
        <end position="193"/>
    </location>
</feature>
<dbReference type="Pfam" id="PF04892">
    <property type="entry name" value="VanZ"/>
    <property type="match status" value="1"/>
</dbReference>
<dbReference type="Proteomes" id="UP000321157">
    <property type="component" value="Unassembled WGS sequence"/>
</dbReference>
<sequence length="232" mass="27296">MIDLQSYIHSILKNINTSEEKKTELADELYDHLLSIRREYIDKGIPEEEASKLAIYEFGNAKQIGKDIEKSLFPYQKIIKISSWALFFVYAFLVIEKLFLDSRIVFQLYQKEFGASYNLIPFESILQYTLNFNRYNLDTWLFNTFGNVIIFMPLGFLLPVIFNNMKRFKNIFIICLLTSLMIEMIQRITLLGFFDIDDIILNTIGGTFGFFGWFILQKISPRFIKHNNPSVN</sequence>
<feature type="transmembrane region" description="Helical" evidence="1">
    <location>
        <begin position="78"/>
        <end position="95"/>
    </location>
</feature>
<dbReference type="PANTHER" id="PTHR36834">
    <property type="entry name" value="MEMBRANE PROTEIN-RELATED"/>
    <property type="match status" value="1"/>
</dbReference>
<dbReference type="PANTHER" id="PTHR36834:SF1">
    <property type="entry name" value="INTEGRAL MEMBRANE PROTEIN"/>
    <property type="match status" value="1"/>
</dbReference>
<reference evidence="3 4" key="1">
    <citation type="submission" date="2019-07" db="EMBL/GenBank/DDBJ databases">
        <title>Whole genome shotgun sequence of Aneurinibacillus danicus NBRC 102444.</title>
        <authorList>
            <person name="Hosoyama A."/>
            <person name="Uohara A."/>
            <person name="Ohji S."/>
            <person name="Ichikawa N."/>
        </authorList>
    </citation>
    <scope>NUCLEOTIDE SEQUENCE [LARGE SCALE GENOMIC DNA]</scope>
    <source>
        <strain evidence="3 4">NBRC 102444</strain>
    </source>
</reference>
<keyword evidence="1" id="KW-1133">Transmembrane helix</keyword>
<comment type="caution">
    <text evidence="3">The sequence shown here is derived from an EMBL/GenBank/DDBJ whole genome shotgun (WGS) entry which is preliminary data.</text>
</comment>
<dbReference type="InterPro" id="IPR053150">
    <property type="entry name" value="Teicoplanin_resist-assoc"/>
</dbReference>
<evidence type="ECO:0000259" key="2">
    <source>
        <dbReference type="Pfam" id="PF04892"/>
    </source>
</evidence>
<keyword evidence="1" id="KW-0812">Transmembrane</keyword>